<dbReference type="InterPro" id="IPR014710">
    <property type="entry name" value="RmlC-like_jellyroll"/>
</dbReference>
<sequence>MQSQPWTGWEEALKYPHNPVAMTPSPSTESAKRVVIPRLHGLDRSDMPVTALAADYLPSEETGRHSHPHIQLIHAVRGVMVVGTEQGQWIVPPTRGLLMPTDTPHWIRMVGEVRMRTAFIRPELLPDLQQACRVLRVSPLLRELILAAIELPPPYVQGSRADRVAQLLLDELSMMESLPLALPNPRDARLQAICETIVAQPDDTRTLRDWATQLGVDPKTIHRLFLRETGMSFGQWRQQARLLTALEQLAAGTRVIDVALQLGYASPTAFATMFKRQFGVSPSDFFK</sequence>
<evidence type="ECO:0000313" key="7">
    <source>
        <dbReference type="Proteomes" id="UP001500547"/>
    </source>
</evidence>
<dbReference type="InterPro" id="IPR003313">
    <property type="entry name" value="AraC-bd"/>
</dbReference>
<dbReference type="Pfam" id="PF02311">
    <property type="entry name" value="AraC_binding"/>
    <property type="match status" value="1"/>
</dbReference>
<dbReference type="PRINTS" id="PR00032">
    <property type="entry name" value="HTHARAC"/>
</dbReference>
<dbReference type="InterPro" id="IPR018062">
    <property type="entry name" value="HTH_AraC-typ_CS"/>
</dbReference>
<dbReference type="SMART" id="SM00342">
    <property type="entry name" value="HTH_ARAC"/>
    <property type="match status" value="1"/>
</dbReference>
<keyword evidence="2" id="KW-0238">DNA-binding</keyword>
<evidence type="ECO:0000259" key="5">
    <source>
        <dbReference type="PROSITE" id="PS01124"/>
    </source>
</evidence>
<comment type="caution">
    <text evidence="6">The sequence shown here is derived from an EMBL/GenBank/DDBJ whole genome shotgun (WGS) entry which is preliminary data.</text>
</comment>
<gene>
    <name evidence="6" type="ORF">GCM10025770_23610</name>
</gene>
<dbReference type="Gene3D" id="2.60.120.10">
    <property type="entry name" value="Jelly Rolls"/>
    <property type="match status" value="1"/>
</dbReference>
<dbReference type="SUPFAM" id="SSF51182">
    <property type="entry name" value="RmlC-like cupins"/>
    <property type="match status" value="1"/>
</dbReference>
<dbReference type="EMBL" id="BAABLD010000008">
    <property type="protein sequence ID" value="GAA5166453.1"/>
    <property type="molecule type" value="Genomic_DNA"/>
</dbReference>
<feature type="domain" description="HTH araC/xylS-type" evidence="5">
    <location>
        <begin position="191"/>
        <end position="287"/>
    </location>
</feature>
<evidence type="ECO:0000256" key="1">
    <source>
        <dbReference type="ARBA" id="ARBA00023015"/>
    </source>
</evidence>
<organism evidence="6 7">
    <name type="scientific">Viridibacterium curvum</name>
    <dbReference type="NCBI Taxonomy" id="1101404"/>
    <lineage>
        <taxon>Bacteria</taxon>
        <taxon>Pseudomonadati</taxon>
        <taxon>Pseudomonadota</taxon>
        <taxon>Betaproteobacteria</taxon>
        <taxon>Rhodocyclales</taxon>
        <taxon>Rhodocyclaceae</taxon>
        <taxon>Viridibacterium</taxon>
    </lineage>
</organism>
<evidence type="ECO:0000256" key="3">
    <source>
        <dbReference type="ARBA" id="ARBA00023159"/>
    </source>
</evidence>
<accession>A0ABP9QS12</accession>
<dbReference type="CDD" id="cd06124">
    <property type="entry name" value="cupin_NimR-like_N"/>
    <property type="match status" value="1"/>
</dbReference>
<protein>
    <submittedName>
        <fullName evidence="6">Helix-turn-helix transcriptional regulator</fullName>
    </submittedName>
</protein>
<keyword evidence="7" id="KW-1185">Reference proteome</keyword>
<proteinExistence type="predicted"/>
<dbReference type="InterPro" id="IPR011051">
    <property type="entry name" value="RmlC_Cupin_sf"/>
</dbReference>
<dbReference type="InterPro" id="IPR018060">
    <property type="entry name" value="HTH_AraC"/>
</dbReference>
<dbReference type="SUPFAM" id="SSF46689">
    <property type="entry name" value="Homeodomain-like"/>
    <property type="match status" value="1"/>
</dbReference>
<evidence type="ECO:0000256" key="4">
    <source>
        <dbReference type="ARBA" id="ARBA00023163"/>
    </source>
</evidence>
<dbReference type="Pfam" id="PF12833">
    <property type="entry name" value="HTH_18"/>
    <property type="match status" value="1"/>
</dbReference>
<dbReference type="PROSITE" id="PS01124">
    <property type="entry name" value="HTH_ARAC_FAMILY_2"/>
    <property type="match status" value="1"/>
</dbReference>
<dbReference type="PANTHER" id="PTHR11019:SF159">
    <property type="entry name" value="TRANSCRIPTIONAL REGULATOR-RELATED"/>
    <property type="match status" value="1"/>
</dbReference>
<keyword evidence="3" id="KW-0010">Activator</keyword>
<dbReference type="PROSITE" id="PS00041">
    <property type="entry name" value="HTH_ARAC_FAMILY_1"/>
    <property type="match status" value="1"/>
</dbReference>
<evidence type="ECO:0000313" key="6">
    <source>
        <dbReference type="EMBL" id="GAA5166453.1"/>
    </source>
</evidence>
<keyword evidence="4" id="KW-0804">Transcription</keyword>
<evidence type="ECO:0000256" key="2">
    <source>
        <dbReference type="ARBA" id="ARBA00023125"/>
    </source>
</evidence>
<dbReference type="Gene3D" id="1.10.10.60">
    <property type="entry name" value="Homeodomain-like"/>
    <property type="match status" value="1"/>
</dbReference>
<dbReference type="InterPro" id="IPR009057">
    <property type="entry name" value="Homeodomain-like_sf"/>
</dbReference>
<reference evidence="7" key="1">
    <citation type="journal article" date="2019" name="Int. J. Syst. Evol. Microbiol.">
        <title>The Global Catalogue of Microorganisms (GCM) 10K type strain sequencing project: providing services to taxonomists for standard genome sequencing and annotation.</title>
        <authorList>
            <consortium name="The Broad Institute Genomics Platform"/>
            <consortium name="The Broad Institute Genome Sequencing Center for Infectious Disease"/>
            <person name="Wu L."/>
            <person name="Ma J."/>
        </authorList>
    </citation>
    <scope>NUCLEOTIDE SEQUENCE [LARGE SCALE GENOMIC DNA]</scope>
    <source>
        <strain evidence="7">JCM 18715</strain>
    </source>
</reference>
<dbReference type="InterPro" id="IPR020449">
    <property type="entry name" value="Tscrpt_reg_AraC-type_HTH"/>
</dbReference>
<dbReference type="Proteomes" id="UP001500547">
    <property type="component" value="Unassembled WGS sequence"/>
</dbReference>
<dbReference type="PANTHER" id="PTHR11019">
    <property type="entry name" value="HTH-TYPE TRANSCRIPTIONAL REGULATOR NIMR"/>
    <property type="match status" value="1"/>
</dbReference>
<keyword evidence="1" id="KW-0805">Transcription regulation</keyword>
<name>A0ABP9QS12_9RHOO</name>